<dbReference type="SUPFAM" id="SSF57701">
    <property type="entry name" value="Zn2/Cys6 DNA-binding domain"/>
    <property type="match status" value="1"/>
</dbReference>
<dbReference type="Pfam" id="PF00172">
    <property type="entry name" value="Zn_clus"/>
    <property type="match status" value="1"/>
</dbReference>
<evidence type="ECO:0000256" key="2">
    <source>
        <dbReference type="ARBA" id="ARBA00022723"/>
    </source>
</evidence>
<dbReference type="GO" id="GO:0008270">
    <property type="term" value="F:zinc ion binding"/>
    <property type="evidence" value="ECO:0007669"/>
    <property type="project" value="InterPro"/>
</dbReference>
<feature type="region of interest" description="Disordered" evidence="8">
    <location>
        <begin position="73"/>
        <end position="96"/>
    </location>
</feature>
<evidence type="ECO:0000256" key="7">
    <source>
        <dbReference type="ARBA" id="ARBA00023242"/>
    </source>
</evidence>
<evidence type="ECO:0000256" key="8">
    <source>
        <dbReference type="SAM" id="MobiDB-lite"/>
    </source>
</evidence>
<dbReference type="SMART" id="SM00906">
    <property type="entry name" value="Fungal_trans"/>
    <property type="match status" value="1"/>
</dbReference>
<organism evidence="10 11">
    <name type="scientific">Truncatella angustata</name>
    <dbReference type="NCBI Taxonomy" id="152316"/>
    <lineage>
        <taxon>Eukaryota</taxon>
        <taxon>Fungi</taxon>
        <taxon>Dikarya</taxon>
        <taxon>Ascomycota</taxon>
        <taxon>Pezizomycotina</taxon>
        <taxon>Sordariomycetes</taxon>
        <taxon>Xylariomycetidae</taxon>
        <taxon>Amphisphaeriales</taxon>
        <taxon>Sporocadaceae</taxon>
        <taxon>Truncatella</taxon>
    </lineage>
</organism>
<dbReference type="EMBL" id="JAGPXC010000008">
    <property type="protein sequence ID" value="KAH6647874.1"/>
    <property type="molecule type" value="Genomic_DNA"/>
</dbReference>
<dbReference type="InterPro" id="IPR036864">
    <property type="entry name" value="Zn2-C6_fun-type_DNA-bd_sf"/>
</dbReference>
<dbReference type="GO" id="GO:0043565">
    <property type="term" value="F:sequence-specific DNA binding"/>
    <property type="evidence" value="ECO:0007669"/>
    <property type="project" value="TreeGrafter"/>
</dbReference>
<dbReference type="Proteomes" id="UP000758603">
    <property type="component" value="Unassembled WGS sequence"/>
</dbReference>
<dbReference type="Pfam" id="PF04082">
    <property type="entry name" value="Fungal_trans"/>
    <property type="match status" value="1"/>
</dbReference>
<gene>
    <name evidence="10" type="ORF">BKA67DRAFT_400031</name>
</gene>
<evidence type="ECO:0000313" key="11">
    <source>
        <dbReference type="Proteomes" id="UP000758603"/>
    </source>
</evidence>
<keyword evidence="6" id="KW-0804">Transcription</keyword>
<dbReference type="GO" id="GO:0000981">
    <property type="term" value="F:DNA-binding transcription factor activity, RNA polymerase II-specific"/>
    <property type="evidence" value="ECO:0007669"/>
    <property type="project" value="InterPro"/>
</dbReference>
<dbReference type="InterPro" id="IPR001138">
    <property type="entry name" value="Zn2Cys6_DnaBD"/>
</dbReference>
<dbReference type="OrthoDB" id="4762193at2759"/>
<dbReference type="InterPro" id="IPR052202">
    <property type="entry name" value="Yeast_MetPath_Reg"/>
</dbReference>
<comment type="caution">
    <text evidence="10">The sequence shown here is derived from an EMBL/GenBank/DDBJ whole genome shotgun (WGS) entry which is preliminary data.</text>
</comment>
<evidence type="ECO:0000256" key="3">
    <source>
        <dbReference type="ARBA" id="ARBA00022833"/>
    </source>
</evidence>
<dbReference type="PROSITE" id="PS50048">
    <property type="entry name" value="ZN2_CY6_FUNGAL_2"/>
    <property type="match status" value="1"/>
</dbReference>
<comment type="subcellular location">
    <subcellularLocation>
        <location evidence="1">Nucleus</location>
    </subcellularLocation>
</comment>
<sequence>MTNVRSDLRIRRHQSTPACARCRRLKQKCDRGTPKCRRCVTAGVDCTAVNRQTSEELPRSLVQYLEQRLSELQHSTSTQSQYDGRTEGTQSGLNAGPDRDQLLAILTLGFTDRITAKMFKSHSVLQHRAKLFYPSERPPYKIPVRGHYYDAHWKGSYYAHSSHFSNFDAHKVPVHVARRLWDNYKDNILPRFPCFREDDLKTYFDEVYGNTNVDRPHPHASGFIVPLILAISSLTSNSHDFQKVVALSESLHLDAMRHDDVLRDSSILALQCMLLLIQLALVLPYIANLWYLTGETMRMAVSLGLHQELDSVMIASDAVHVEQRRRLFWVIYQLDRTVGIAGGCPLALSDEHITTQLPYGGGDSHISKRIGFKQSKSHSYKEKIFLMHTRLRLIQSEIHGIQFFDQPFTSDVENHEDWVQKTTELIQRLVDQMIASGASPSWLVAAAYQCQILLHRPCSRNITVSNSSLLAAVTASTQLLTSYMGSVQDGGLIMTFELANSAFHAGMVLLYALRNHVPNLEQSSLTDKGPNTLEVLCQLLVSSLRPIFNCLLFLDS</sequence>
<proteinExistence type="predicted"/>
<dbReference type="SMART" id="SM00066">
    <property type="entry name" value="GAL4"/>
    <property type="match status" value="1"/>
</dbReference>
<keyword evidence="4" id="KW-0805">Transcription regulation</keyword>
<name>A0A9P8UDJ6_9PEZI</name>
<dbReference type="GeneID" id="70125567"/>
<keyword evidence="11" id="KW-1185">Reference proteome</keyword>
<protein>
    <submittedName>
        <fullName evidence="10">Fungal-specific transcription factor domain-containing protein</fullName>
    </submittedName>
</protein>
<reference evidence="10" key="1">
    <citation type="journal article" date="2021" name="Nat. Commun.">
        <title>Genetic determinants of endophytism in the Arabidopsis root mycobiome.</title>
        <authorList>
            <person name="Mesny F."/>
            <person name="Miyauchi S."/>
            <person name="Thiergart T."/>
            <person name="Pickel B."/>
            <person name="Atanasova L."/>
            <person name="Karlsson M."/>
            <person name="Huettel B."/>
            <person name="Barry K.W."/>
            <person name="Haridas S."/>
            <person name="Chen C."/>
            <person name="Bauer D."/>
            <person name="Andreopoulos W."/>
            <person name="Pangilinan J."/>
            <person name="LaButti K."/>
            <person name="Riley R."/>
            <person name="Lipzen A."/>
            <person name="Clum A."/>
            <person name="Drula E."/>
            <person name="Henrissat B."/>
            <person name="Kohler A."/>
            <person name="Grigoriev I.V."/>
            <person name="Martin F.M."/>
            <person name="Hacquard S."/>
        </authorList>
    </citation>
    <scope>NUCLEOTIDE SEQUENCE</scope>
    <source>
        <strain evidence="10">MPI-SDFR-AT-0073</strain>
    </source>
</reference>
<keyword evidence="7" id="KW-0539">Nucleus</keyword>
<evidence type="ECO:0000256" key="6">
    <source>
        <dbReference type="ARBA" id="ARBA00023163"/>
    </source>
</evidence>
<evidence type="ECO:0000313" key="10">
    <source>
        <dbReference type="EMBL" id="KAH6647874.1"/>
    </source>
</evidence>
<keyword evidence="3" id="KW-0862">Zinc</keyword>
<feature type="domain" description="Zn(2)-C6 fungal-type" evidence="9">
    <location>
        <begin position="18"/>
        <end position="48"/>
    </location>
</feature>
<dbReference type="RefSeq" id="XP_045954386.1">
    <property type="nucleotide sequence ID" value="XM_046096675.1"/>
</dbReference>
<keyword evidence="2" id="KW-0479">Metal-binding</keyword>
<dbReference type="GO" id="GO:0045944">
    <property type="term" value="P:positive regulation of transcription by RNA polymerase II"/>
    <property type="evidence" value="ECO:0007669"/>
    <property type="project" value="TreeGrafter"/>
</dbReference>
<dbReference type="GO" id="GO:0006351">
    <property type="term" value="P:DNA-templated transcription"/>
    <property type="evidence" value="ECO:0007669"/>
    <property type="project" value="InterPro"/>
</dbReference>
<dbReference type="Gene3D" id="4.10.240.10">
    <property type="entry name" value="Zn(2)-C6 fungal-type DNA-binding domain"/>
    <property type="match status" value="1"/>
</dbReference>
<dbReference type="PROSITE" id="PS00463">
    <property type="entry name" value="ZN2_CY6_FUNGAL_1"/>
    <property type="match status" value="1"/>
</dbReference>
<dbReference type="GO" id="GO:0005634">
    <property type="term" value="C:nucleus"/>
    <property type="evidence" value="ECO:0007669"/>
    <property type="project" value="UniProtKB-SubCell"/>
</dbReference>
<dbReference type="InterPro" id="IPR007219">
    <property type="entry name" value="XnlR_reg_dom"/>
</dbReference>
<dbReference type="CDD" id="cd00067">
    <property type="entry name" value="GAL4"/>
    <property type="match status" value="1"/>
</dbReference>
<keyword evidence="5" id="KW-0238">DNA-binding</keyword>
<evidence type="ECO:0000256" key="5">
    <source>
        <dbReference type="ARBA" id="ARBA00023125"/>
    </source>
</evidence>
<dbReference type="CDD" id="cd12148">
    <property type="entry name" value="fungal_TF_MHR"/>
    <property type="match status" value="1"/>
</dbReference>
<dbReference type="AlphaFoldDB" id="A0A9P8UDJ6"/>
<evidence type="ECO:0000256" key="4">
    <source>
        <dbReference type="ARBA" id="ARBA00023015"/>
    </source>
</evidence>
<feature type="compositionally biased region" description="Polar residues" evidence="8">
    <location>
        <begin position="73"/>
        <end position="93"/>
    </location>
</feature>
<dbReference type="PANTHER" id="PTHR47782">
    <property type="entry name" value="ZN(II)2CYS6 TRANSCRIPTION FACTOR (EUROFUNG)-RELATED"/>
    <property type="match status" value="1"/>
</dbReference>
<evidence type="ECO:0000256" key="1">
    <source>
        <dbReference type="ARBA" id="ARBA00004123"/>
    </source>
</evidence>
<dbReference type="PANTHER" id="PTHR47782:SF1">
    <property type="entry name" value="PYRIMIDINE PATHWAY REGULATORY PROTEIN 1"/>
    <property type="match status" value="1"/>
</dbReference>
<evidence type="ECO:0000259" key="9">
    <source>
        <dbReference type="PROSITE" id="PS50048"/>
    </source>
</evidence>
<accession>A0A9P8UDJ6</accession>